<keyword evidence="5" id="KW-0282">Flagellum</keyword>
<dbReference type="PANTHER" id="PTHR30435:SF19">
    <property type="entry name" value="FLAGELLAR BASAL-BODY ROD PROTEIN FLGG"/>
    <property type="match status" value="1"/>
</dbReference>
<keyword evidence="2" id="KW-0975">Bacterial flagellum</keyword>
<gene>
    <name evidence="5" type="ORF">ATL39_0309</name>
</gene>
<proteinExistence type="inferred from homology"/>
<dbReference type="Pfam" id="PF22692">
    <property type="entry name" value="LlgE_F_G_D1"/>
    <property type="match status" value="1"/>
</dbReference>
<evidence type="ECO:0000256" key="1">
    <source>
        <dbReference type="ARBA" id="ARBA00009677"/>
    </source>
</evidence>
<dbReference type="Pfam" id="PF06429">
    <property type="entry name" value="Flg_bbr_C"/>
    <property type="match status" value="1"/>
</dbReference>
<comment type="subcellular location">
    <subcellularLocation>
        <location evidence="2">Bacterial flagellum basal body</location>
    </subcellularLocation>
</comment>
<reference evidence="5 6" key="1">
    <citation type="submission" date="2018-09" db="EMBL/GenBank/DDBJ databases">
        <title>Genomic Encyclopedia of Archaeal and Bacterial Type Strains, Phase II (KMG-II): from individual species to whole genera.</title>
        <authorList>
            <person name="Goeker M."/>
        </authorList>
    </citation>
    <scope>NUCLEOTIDE SEQUENCE [LARGE SCALE GENOMIC DNA]</scope>
    <source>
        <strain evidence="5 6">DSM 17008</strain>
    </source>
</reference>
<dbReference type="InterPro" id="IPR053967">
    <property type="entry name" value="LlgE_F_G-like_D1"/>
</dbReference>
<dbReference type="OrthoDB" id="9804559at2"/>
<feature type="domain" description="Flagellar hook protein FlgE/F/G-like D1" evidence="4">
    <location>
        <begin position="101"/>
        <end position="173"/>
    </location>
</feature>
<sequence length="279" mass="30561">MNSMMMPAYNTMGEIQKQMDGITNNLSNSNQIGYKRRESTFSDLLFQQINNQPNANQLGRRTPEGIRQGNGAGIAQTALRLEQGALKQTDRELDFAITDEDSFFQVESTDGGAAEIRYSKDGNFKMSENPEAPGSWTLVNSSGEYVLGENGERINMPAGARDITLLNNGQLTAVLENGETAEIGSIELARILKPQLLENQGGNSYTLPDPALLDVAEEDMIELQPGTSGLLQQNTLEQSNVDMGQEMTNLIQAQRNYSFNARAITQGDQMMGLINSVRG</sequence>
<dbReference type="PANTHER" id="PTHR30435">
    <property type="entry name" value="FLAGELLAR PROTEIN"/>
    <property type="match status" value="1"/>
</dbReference>
<dbReference type="RefSeq" id="WP_120191517.1">
    <property type="nucleotide sequence ID" value="NZ_RAPK01000006.1"/>
</dbReference>
<organism evidence="5 6">
    <name type="scientific">Sinobaca qinghaiensis</name>
    <dbReference type="NCBI Taxonomy" id="342944"/>
    <lineage>
        <taxon>Bacteria</taxon>
        <taxon>Bacillati</taxon>
        <taxon>Bacillota</taxon>
        <taxon>Bacilli</taxon>
        <taxon>Bacillales</taxon>
        <taxon>Sporolactobacillaceae</taxon>
        <taxon>Sinobaca</taxon>
    </lineage>
</organism>
<comment type="similarity">
    <text evidence="1 2">Belongs to the flagella basal body rod proteins family.</text>
</comment>
<evidence type="ECO:0000313" key="5">
    <source>
        <dbReference type="EMBL" id="RKD76097.1"/>
    </source>
</evidence>
<dbReference type="AlphaFoldDB" id="A0A419V7R6"/>
<keyword evidence="6" id="KW-1185">Reference proteome</keyword>
<accession>A0A419V7R6</accession>
<evidence type="ECO:0000259" key="3">
    <source>
        <dbReference type="Pfam" id="PF06429"/>
    </source>
</evidence>
<dbReference type="EMBL" id="RAPK01000006">
    <property type="protein sequence ID" value="RKD76097.1"/>
    <property type="molecule type" value="Genomic_DNA"/>
</dbReference>
<feature type="domain" description="Flagellar basal-body/hook protein C-terminal" evidence="3">
    <location>
        <begin position="232"/>
        <end position="276"/>
    </location>
</feature>
<dbReference type="Proteomes" id="UP000285120">
    <property type="component" value="Unassembled WGS sequence"/>
</dbReference>
<keyword evidence="5" id="KW-0966">Cell projection</keyword>
<keyword evidence="5" id="KW-0969">Cilium</keyword>
<dbReference type="SUPFAM" id="SSF117143">
    <property type="entry name" value="Flagellar hook protein flgE"/>
    <property type="match status" value="1"/>
</dbReference>
<dbReference type="NCBIfam" id="TIGR03506">
    <property type="entry name" value="FlgEFG_subfam"/>
    <property type="match status" value="2"/>
</dbReference>
<protein>
    <submittedName>
        <fullName evidence="5">Flagellar basal-body rod protein FlgG</fullName>
    </submittedName>
</protein>
<dbReference type="InterPro" id="IPR010930">
    <property type="entry name" value="Flg_bb/hook_C_dom"/>
</dbReference>
<comment type="caution">
    <text evidence="5">The sequence shown here is derived from an EMBL/GenBank/DDBJ whole genome shotgun (WGS) entry which is preliminary data.</text>
</comment>
<evidence type="ECO:0000256" key="2">
    <source>
        <dbReference type="RuleBase" id="RU362116"/>
    </source>
</evidence>
<evidence type="ECO:0000259" key="4">
    <source>
        <dbReference type="Pfam" id="PF22692"/>
    </source>
</evidence>
<dbReference type="GO" id="GO:0071978">
    <property type="term" value="P:bacterial-type flagellum-dependent swarming motility"/>
    <property type="evidence" value="ECO:0007669"/>
    <property type="project" value="TreeGrafter"/>
</dbReference>
<dbReference type="GO" id="GO:0009425">
    <property type="term" value="C:bacterial-type flagellum basal body"/>
    <property type="evidence" value="ECO:0007669"/>
    <property type="project" value="UniProtKB-SubCell"/>
</dbReference>
<dbReference type="InterPro" id="IPR037925">
    <property type="entry name" value="FlgE/F/G-like"/>
</dbReference>
<evidence type="ECO:0000313" key="6">
    <source>
        <dbReference type="Proteomes" id="UP000285120"/>
    </source>
</evidence>
<dbReference type="InterPro" id="IPR020013">
    <property type="entry name" value="Flagellar_FlgE/F/G"/>
</dbReference>
<name>A0A419V7R6_9BACL</name>